<dbReference type="GO" id="GO:0005886">
    <property type="term" value="C:plasma membrane"/>
    <property type="evidence" value="ECO:0007669"/>
    <property type="project" value="TreeGrafter"/>
</dbReference>
<dbReference type="Proteomes" id="UP000504604">
    <property type="component" value="Linkage group LG10"/>
</dbReference>
<evidence type="ECO:0000313" key="16">
    <source>
        <dbReference type="Proteomes" id="UP000504604"/>
    </source>
</evidence>
<evidence type="ECO:0000256" key="12">
    <source>
        <dbReference type="ARBA" id="ARBA00047912"/>
    </source>
</evidence>
<keyword evidence="2 13" id="KW-0813">Transport</keyword>
<feature type="transmembrane region" description="Helical" evidence="14">
    <location>
        <begin position="55"/>
        <end position="72"/>
    </location>
</feature>
<feature type="transmembrane region" description="Helical" evidence="14">
    <location>
        <begin position="385"/>
        <end position="404"/>
    </location>
</feature>
<evidence type="ECO:0000256" key="10">
    <source>
        <dbReference type="ARBA" id="ARBA00023201"/>
    </source>
</evidence>
<dbReference type="GO" id="GO:0098719">
    <property type="term" value="P:sodium ion import across plasma membrane"/>
    <property type="evidence" value="ECO:0007669"/>
    <property type="project" value="TreeGrafter"/>
</dbReference>
<keyword evidence="5" id="KW-0630">Potassium</keyword>
<keyword evidence="9 14" id="KW-0472">Membrane</keyword>
<dbReference type="InterPro" id="IPR004709">
    <property type="entry name" value="NaH_exchanger"/>
</dbReference>
<evidence type="ECO:0000313" key="17">
    <source>
        <dbReference type="RefSeq" id="XP_011090859.1"/>
    </source>
</evidence>
<keyword evidence="3" id="KW-0633">Potassium transport</keyword>
<keyword evidence="8 13" id="KW-0406">Ion transport</keyword>
<dbReference type="PRINTS" id="PR01084">
    <property type="entry name" value="NAHEXCHNGR"/>
</dbReference>
<keyword evidence="4 13" id="KW-0812">Transmembrane</keyword>
<dbReference type="InterPro" id="IPR006153">
    <property type="entry name" value="Cation/H_exchanger_TM"/>
</dbReference>
<dbReference type="InterPro" id="IPR018422">
    <property type="entry name" value="Cation/H_exchanger_CPA1"/>
</dbReference>
<sequence>MGFDSGTMFETMNMLSTSDHTSVVSINLFVTLLCACIVIGHLLEENRWMNESITALIIGVGTGVVILLISGGKSSHLMVFSEDLFFIYLLPPIIFNAGFQVKKKQFFRNFMTIMLFGAVGTLISFIIISLGAITFFRKMDVGLAIGDYLAIGAIFAATDSVCTLQVLNQDETPLLYSLVFGEGVVNDATSVVLFNAVQNFDLSHINTSVAFQLIGNFIYLFITSTVLGVVAGLLSAYIIKKLYFGRHSTDREVAIMMLMAYLSYMLAELFYLSGILTVFFCGIVMSHYTWHNVTENSRVTTKHTFATLSFVAEIFIFLYVGMDALDIEKWRVVSDSPKTSISVSATLLGLILVARAAFVFPLSFLSNLAKKSPYEKIDFKQQITIWWAGLMRGAVSMALAYNQFTRAGHTQERGNAFMITSTITVVLFSTVVFGLLTKPLVRFLMPSSKQLTSMISSESLTPNSFIVPLLGEGQDSVAELFTGNGQVSEASEGGRSVPRPSSLRMLLTKPTRTVHYYWRKFDDAFMRPVFGGRGFVPYVPGSPTERNVDNWQGEARN</sequence>
<reference evidence="17 18" key="1">
    <citation type="submission" date="2025-04" db="UniProtKB">
        <authorList>
            <consortium name="RefSeq"/>
        </authorList>
    </citation>
    <scope>IDENTIFICATION</scope>
</reference>
<protein>
    <recommendedName>
        <fullName evidence="13">Sodium/hydrogen exchanger</fullName>
    </recommendedName>
</protein>
<dbReference type="Gene3D" id="6.10.140.1330">
    <property type="match status" value="1"/>
</dbReference>
<dbReference type="RefSeq" id="XP_011090860.1">
    <property type="nucleotide sequence ID" value="XM_011092558.2"/>
</dbReference>
<feature type="transmembrane region" description="Helical" evidence="14">
    <location>
        <begin position="260"/>
        <end position="285"/>
    </location>
</feature>
<feature type="transmembrane region" description="Helical" evidence="14">
    <location>
        <begin position="217"/>
        <end position="239"/>
    </location>
</feature>
<accession>A0A6I9UA52</accession>
<dbReference type="GO" id="GO:0051453">
    <property type="term" value="P:regulation of intracellular pH"/>
    <property type="evidence" value="ECO:0007669"/>
    <property type="project" value="TreeGrafter"/>
</dbReference>
<comment type="catalytic activity">
    <reaction evidence="12">
        <text>K(+)(in) + H(+)(out) = K(+)(out) + H(+)(in)</text>
        <dbReference type="Rhea" id="RHEA:29467"/>
        <dbReference type="ChEBI" id="CHEBI:15378"/>
        <dbReference type="ChEBI" id="CHEBI:29103"/>
    </reaction>
</comment>
<comment type="similarity">
    <text evidence="13">Belongs to the monovalent cation:proton antiporter 1 (CPA1) transporter (TC 2.A.36) family.</text>
</comment>
<dbReference type="Gramene" id="SIN_1010125.t">
    <property type="protein sequence ID" value="SIN_1010125.t"/>
    <property type="gene ID" value="SIN_1010125"/>
</dbReference>
<dbReference type="NCBIfam" id="TIGR00840">
    <property type="entry name" value="b_cpa1"/>
    <property type="match status" value="1"/>
</dbReference>
<feature type="transmembrane region" description="Helical" evidence="14">
    <location>
        <begin position="305"/>
        <end position="322"/>
    </location>
</feature>
<feature type="domain" description="Cation/H+ exchanger transmembrane" evidence="15">
    <location>
        <begin position="36"/>
        <end position="442"/>
    </location>
</feature>
<keyword evidence="6 14" id="KW-1133">Transmembrane helix</keyword>
<dbReference type="GO" id="GO:0015385">
    <property type="term" value="F:sodium:proton antiporter activity"/>
    <property type="evidence" value="ECO:0007669"/>
    <property type="project" value="InterPro"/>
</dbReference>
<dbReference type="KEGG" id="sind:105171439"/>
<evidence type="ECO:0000256" key="13">
    <source>
        <dbReference type="RuleBase" id="RU003722"/>
    </source>
</evidence>
<comment type="subcellular location">
    <subcellularLocation>
        <location evidence="1">Membrane</location>
        <topology evidence="1">Multi-pass membrane protein</topology>
    </subcellularLocation>
</comment>
<dbReference type="PANTHER" id="PTHR10110:SF159">
    <property type="entry name" value="SODIUM_HYDROGEN EXCHANGER 3"/>
    <property type="match status" value="1"/>
</dbReference>
<evidence type="ECO:0000256" key="11">
    <source>
        <dbReference type="ARBA" id="ARBA00047524"/>
    </source>
</evidence>
<evidence type="ECO:0000256" key="7">
    <source>
        <dbReference type="ARBA" id="ARBA00023053"/>
    </source>
</evidence>
<organism evidence="16 18">
    <name type="scientific">Sesamum indicum</name>
    <name type="common">Oriental sesame</name>
    <name type="synonym">Sesamum orientale</name>
    <dbReference type="NCBI Taxonomy" id="4182"/>
    <lineage>
        <taxon>Eukaryota</taxon>
        <taxon>Viridiplantae</taxon>
        <taxon>Streptophyta</taxon>
        <taxon>Embryophyta</taxon>
        <taxon>Tracheophyta</taxon>
        <taxon>Spermatophyta</taxon>
        <taxon>Magnoliopsida</taxon>
        <taxon>eudicotyledons</taxon>
        <taxon>Gunneridae</taxon>
        <taxon>Pentapetalae</taxon>
        <taxon>asterids</taxon>
        <taxon>lamiids</taxon>
        <taxon>Lamiales</taxon>
        <taxon>Pedaliaceae</taxon>
        <taxon>Sesamum</taxon>
    </lineage>
</organism>
<evidence type="ECO:0000256" key="4">
    <source>
        <dbReference type="ARBA" id="ARBA00022692"/>
    </source>
</evidence>
<keyword evidence="7" id="KW-0915">Sodium</keyword>
<dbReference type="OrthoDB" id="196264at2759"/>
<proteinExistence type="inferred from homology"/>
<comment type="catalytic activity">
    <reaction evidence="11">
        <text>Na(+)(in) + H(+)(out) = Na(+)(out) + H(+)(in)</text>
        <dbReference type="Rhea" id="RHEA:29419"/>
        <dbReference type="ChEBI" id="CHEBI:15378"/>
        <dbReference type="ChEBI" id="CHEBI:29101"/>
    </reaction>
</comment>
<evidence type="ECO:0000256" key="14">
    <source>
        <dbReference type="SAM" id="Phobius"/>
    </source>
</evidence>
<feature type="transmembrane region" description="Helical" evidence="14">
    <location>
        <begin position="416"/>
        <end position="436"/>
    </location>
</feature>
<keyword evidence="10 13" id="KW-0739">Sodium transport</keyword>
<evidence type="ECO:0000259" key="15">
    <source>
        <dbReference type="Pfam" id="PF00999"/>
    </source>
</evidence>
<evidence type="ECO:0000256" key="2">
    <source>
        <dbReference type="ARBA" id="ARBA00022448"/>
    </source>
</evidence>
<dbReference type="AlphaFoldDB" id="A0A6I9UA52"/>
<feature type="transmembrane region" description="Helical" evidence="14">
    <location>
        <begin position="84"/>
        <end position="101"/>
    </location>
</feature>
<keyword evidence="16" id="KW-1185">Reference proteome</keyword>
<gene>
    <name evidence="17 18" type="primary">LOC105171439</name>
</gene>
<evidence type="ECO:0000256" key="8">
    <source>
        <dbReference type="ARBA" id="ARBA00023065"/>
    </source>
</evidence>
<evidence type="ECO:0000256" key="9">
    <source>
        <dbReference type="ARBA" id="ARBA00023136"/>
    </source>
</evidence>
<evidence type="ECO:0000256" key="6">
    <source>
        <dbReference type="ARBA" id="ARBA00022989"/>
    </source>
</evidence>
<dbReference type="PANTHER" id="PTHR10110">
    <property type="entry name" value="SODIUM/HYDROGEN EXCHANGER"/>
    <property type="match status" value="1"/>
</dbReference>
<evidence type="ECO:0000256" key="5">
    <source>
        <dbReference type="ARBA" id="ARBA00022958"/>
    </source>
</evidence>
<evidence type="ECO:0000256" key="1">
    <source>
        <dbReference type="ARBA" id="ARBA00004141"/>
    </source>
</evidence>
<dbReference type="Pfam" id="PF00999">
    <property type="entry name" value="Na_H_Exchanger"/>
    <property type="match status" value="1"/>
</dbReference>
<dbReference type="GO" id="GO:0015386">
    <property type="term" value="F:potassium:proton antiporter activity"/>
    <property type="evidence" value="ECO:0007669"/>
    <property type="project" value="TreeGrafter"/>
</dbReference>
<evidence type="ECO:0000313" key="18">
    <source>
        <dbReference type="RefSeq" id="XP_011090860.1"/>
    </source>
</evidence>
<name>A0A6I9UA52_SESIN</name>
<evidence type="ECO:0000256" key="3">
    <source>
        <dbReference type="ARBA" id="ARBA00022538"/>
    </source>
</evidence>
<feature type="transmembrane region" description="Helical" evidence="14">
    <location>
        <begin position="343"/>
        <end position="365"/>
    </location>
</feature>
<dbReference type="RefSeq" id="XP_011090859.1">
    <property type="nucleotide sequence ID" value="XM_011092557.2"/>
</dbReference>
<keyword evidence="13" id="KW-0050">Antiport</keyword>
<feature type="transmembrane region" description="Helical" evidence="14">
    <location>
        <begin position="20"/>
        <end position="43"/>
    </location>
</feature>
<feature type="transmembrane region" description="Helical" evidence="14">
    <location>
        <begin position="113"/>
        <end position="136"/>
    </location>
</feature>
<feature type="transmembrane region" description="Helical" evidence="14">
    <location>
        <begin position="148"/>
        <end position="167"/>
    </location>
</feature>
<dbReference type="GeneID" id="105171439"/>